<dbReference type="EMBL" id="JBHTAH010000004">
    <property type="protein sequence ID" value="MFC7069225.1"/>
    <property type="molecule type" value="Genomic_DNA"/>
</dbReference>
<evidence type="ECO:0000256" key="1">
    <source>
        <dbReference type="SAM" id="MobiDB-lite"/>
    </source>
</evidence>
<protein>
    <recommendedName>
        <fullName evidence="4">Flagellin N-terminal-like domain-containing protein</fullName>
    </recommendedName>
</protein>
<feature type="region of interest" description="Disordered" evidence="1">
    <location>
        <begin position="45"/>
        <end position="83"/>
    </location>
</feature>
<comment type="caution">
    <text evidence="2">The sequence shown here is derived from an EMBL/GenBank/DDBJ whole genome shotgun (WGS) entry which is preliminary data.</text>
</comment>
<sequence>MNAKGVAAVLAVVAVVAVGGAAAFVAGIGPLDDFADGGDDAAAGTPASTGTVYDDASGSGADGGEAGTADAGTGASAGADASDTRSLPPYTFAVQSIEECGRTCRDVTVRLDNNRDETATGVSVYTRIYAGNSTADGDKVWEGTRDVGTMEPGASARETSRVELSLSEGFRIQQADGWITIVTTVESDDVTITFKERRDVR</sequence>
<name>A0ABD5W9V1_9EURY</name>
<feature type="compositionally biased region" description="Low complexity" evidence="1">
    <location>
        <begin position="67"/>
        <end position="81"/>
    </location>
</feature>
<gene>
    <name evidence="2" type="ORF">ACFQL9_06180</name>
</gene>
<proteinExistence type="predicted"/>
<accession>A0ABD5W9V1</accession>
<reference evidence="2 3" key="1">
    <citation type="journal article" date="2019" name="Int. J. Syst. Evol. Microbiol.">
        <title>The Global Catalogue of Microorganisms (GCM) 10K type strain sequencing project: providing services to taxonomists for standard genome sequencing and annotation.</title>
        <authorList>
            <consortium name="The Broad Institute Genomics Platform"/>
            <consortium name="The Broad Institute Genome Sequencing Center for Infectious Disease"/>
            <person name="Wu L."/>
            <person name="Ma J."/>
        </authorList>
    </citation>
    <scope>NUCLEOTIDE SEQUENCE [LARGE SCALE GENOMIC DNA]</scope>
    <source>
        <strain evidence="2 3">DT31</strain>
    </source>
</reference>
<dbReference type="GeneID" id="81123954"/>
<dbReference type="Proteomes" id="UP001596461">
    <property type="component" value="Unassembled WGS sequence"/>
</dbReference>
<dbReference type="AlphaFoldDB" id="A0ABD5W9V1"/>
<evidence type="ECO:0000313" key="3">
    <source>
        <dbReference type="Proteomes" id="UP001596461"/>
    </source>
</evidence>
<evidence type="ECO:0008006" key="4">
    <source>
        <dbReference type="Google" id="ProtNLM"/>
    </source>
</evidence>
<organism evidence="2 3">
    <name type="scientific">Halobaculum lipolyticum</name>
    <dbReference type="NCBI Taxonomy" id="3032001"/>
    <lineage>
        <taxon>Archaea</taxon>
        <taxon>Methanobacteriati</taxon>
        <taxon>Methanobacteriota</taxon>
        <taxon>Stenosarchaea group</taxon>
        <taxon>Halobacteria</taxon>
        <taxon>Halobacteriales</taxon>
        <taxon>Haloferacaceae</taxon>
        <taxon>Halobaculum</taxon>
    </lineage>
</organism>
<keyword evidence="3" id="KW-1185">Reference proteome</keyword>
<evidence type="ECO:0000313" key="2">
    <source>
        <dbReference type="EMBL" id="MFC7069225.1"/>
    </source>
</evidence>
<dbReference type="RefSeq" id="WP_284032126.1">
    <property type="nucleotide sequence ID" value="NZ_CP126154.1"/>
</dbReference>
<feature type="compositionally biased region" description="Low complexity" evidence="1">
    <location>
        <begin position="45"/>
        <end position="59"/>
    </location>
</feature>